<feature type="transmembrane region" description="Helical" evidence="7">
    <location>
        <begin position="9"/>
        <end position="28"/>
    </location>
</feature>
<evidence type="ECO:0000256" key="4">
    <source>
        <dbReference type="ARBA" id="ARBA00022989"/>
    </source>
</evidence>
<protein>
    <submittedName>
        <fullName evidence="8">Zinc transport system permease protein</fullName>
    </submittedName>
</protein>
<feature type="transmembrane region" description="Helical" evidence="7">
    <location>
        <begin position="186"/>
        <end position="203"/>
    </location>
</feature>
<feature type="transmembrane region" description="Helical" evidence="7">
    <location>
        <begin position="158"/>
        <end position="180"/>
    </location>
</feature>
<dbReference type="AlphaFoldDB" id="A0A292YBA4"/>
<evidence type="ECO:0000256" key="2">
    <source>
        <dbReference type="ARBA" id="ARBA00008034"/>
    </source>
</evidence>
<proteinExistence type="inferred from homology"/>
<dbReference type="PANTHER" id="PTHR30477:SF18">
    <property type="entry name" value="METAL TRANSPORT SYSTEM MEMBRANE PROTEIN CT_417-RELATED"/>
    <property type="match status" value="1"/>
</dbReference>
<evidence type="ECO:0000256" key="3">
    <source>
        <dbReference type="ARBA" id="ARBA00022692"/>
    </source>
</evidence>
<dbReference type="GO" id="GO:0010043">
    <property type="term" value="P:response to zinc ion"/>
    <property type="evidence" value="ECO:0007669"/>
    <property type="project" value="TreeGrafter"/>
</dbReference>
<comment type="similarity">
    <text evidence="2 6">Belongs to the ABC-3 integral membrane protein family.</text>
</comment>
<dbReference type="GO" id="GO:0043190">
    <property type="term" value="C:ATP-binding cassette (ABC) transporter complex"/>
    <property type="evidence" value="ECO:0007669"/>
    <property type="project" value="InterPro"/>
</dbReference>
<sequence length="259" mass="28054">MWDLISNSIYAGVLLSIAIGIIGSLIVINKASAITGSIAHGSFGGIGLAIFLGSSVLLTTTVFALFLTLILAFISVKYPNRLDSFLGVIWAVGMSLGILFLSMAPGYHSDVLSYLFGNILLVDSNDLKYMISVDIVLIISIILLYNYFLAMSYDREFLYLRGINANLIYTLFLILTTLSIVMSVRAIGIILVLALFTIPPLIAERFTNKFYKMIILSSVLAAVFTTAGICISAKYDIAPTPAIVIIATAALFLSLLKKN</sequence>
<keyword evidence="9" id="KW-1185">Reference proteome</keyword>
<dbReference type="RefSeq" id="WP_096257952.1">
    <property type="nucleotide sequence ID" value="NZ_BDME01000001.1"/>
</dbReference>
<keyword evidence="4 7" id="KW-1133">Transmembrane helix</keyword>
<feature type="transmembrane region" description="Helical" evidence="7">
    <location>
        <begin position="237"/>
        <end position="256"/>
    </location>
</feature>
<evidence type="ECO:0000256" key="5">
    <source>
        <dbReference type="ARBA" id="ARBA00023136"/>
    </source>
</evidence>
<gene>
    <name evidence="8" type="ORF">LNAT_P0076</name>
</gene>
<feature type="transmembrane region" description="Helical" evidence="7">
    <location>
        <begin position="210"/>
        <end position="231"/>
    </location>
</feature>
<evidence type="ECO:0000256" key="6">
    <source>
        <dbReference type="RuleBase" id="RU003943"/>
    </source>
</evidence>
<evidence type="ECO:0000256" key="7">
    <source>
        <dbReference type="SAM" id="Phobius"/>
    </source>
</evidence>
<dbReference type="EMBL" id="BDME01000001">
    <property type="protein sequence ID" value="GAX86781.1"/>
    <property type="molecule type" value="Genomic_DNA"/>
</dbReference>
<comment type="caution">
    <text evidence="8">The sequence shown here is derived from an EMBL/GenBank/DDBJ whole genome shotgun (WGS) entry which is preliminary data.</text>
</comment>
<dbReference type="OrthoDB" id="9798540at2"/>
<dbReference type="Proteomes" id="UP000217944">
    <property type="component" value="Unassembled WGS sequence"/>
</dbReference>
<dbReference type="InterPro" id="IPR037294">
    <property type="entry name" value="ABC_BtuC-like"/>
</dbReference>
<evidence type="ECO:0000256" key="1">
    <source>
        <dbReference type="ARBA" id="ARBA00004141"/>
    </source>
</evidence>
<dbReference type="Gene3D" id="1.10.3470.10">
    <property type="entry name" value="ABC transporter involved in vitamin B12 uptake, BtuC"/>
    <property type="match status" value="1"/>
</dbReference>
<dbReference type="GO" id="GO:0055085">
    <property type="term" value="P:transmembrane transport"/>
    <property type="evidence" value="ECO:0007669"/>
    <property type="project" value="InterPro"/>
</dbReference>
<name>A0A292YBA4_9BACT</name>
<dbReference type="InterPro" id="IPR001626">
    <property type="entry name" value="ABC_TroCD"/>
</dbReference>
<evidence type="ECO:0000313" key="9">
    <source>
        <dbReference type="Proteomes" id="UP000217944"/>
    </source>
</evidence>
<evidence type="ECO:0000313" key="8">
    <source>
        <dbReference type="EMBL" id="GAX86781.1"/>
    </source>
</evidence>
<feature type="transmembrane region" description="Helical" evidence="7">
    <location>
        <begin position="48"/>
        <end position="73"/>
    </location>
</feature>
<dbReference type="SUPFAM" id="SSF81345">
    <property type="entry name" value="ABC transporter involved in vitamin B12 uptake, BtuC"/>
    <property type="match status" value="1"/>
</dbReference>
<organism evidence="8 9">
    <name type="scientific">Lebetimonas natsushimae</name>
    <dbReference type="NCBI Taxonomy" id="1936991"/>
    <lineage>
        <taxon>Bacteria</taxon>
        <taxon>Pseudomonadati</taxon>
        <taxon>Campylobacterota</taxon>
        <taxon>Epsilonproteobacteria</taxon>
        <taxon>Nautiliales</taxon>
        <taxon>Nautiliaceae</taxon>
        <taxon>Lebetimonas</taxon>
    </lineage>
</organism>
<dbReference type="PANTHER" id="PTHR30477">
    <property type="entry name" value="ABC-TRANSPORTER METAL-BINDING PROTEIN"/>
    <property type="match status" value="1"/>
</dbReference>
<keyword evidence="6" id="KW-0813">Transport</keyword>
<feature type="transmembrane region" description="Helical" evidence="7">
    <location>
        <begin position="127"/>
        <end position="146"/>
    </location>
</feature>
<comment type="subcellular location">
    <subcellularLocation>
        <location evidence="6">Cell membrane</location>
        <topology evidence="6">Multi-pass membrane protein</topology>
    </subcellularLocation>
    <subcellularLocation>
        <location evidence="1">Membrane</location>
        <topology evidence="1">Multi-pass membrane protein</topology>
    </subcellularLocation>
</comment>
<dbReference type="Pfam" id="PF00950">
    <property type="entry name" value="ABC-3"/>
    <property type="match status" value="1"/>
</dbReference>
<accession>A0A292YBA4</accession>
<keyword evidence="3 6" id="KW-0812">Transmembrane</keyword>
<feature type="transmembrane region" description="Helical" evidence="7">
    <location>
        <begin position="85"/>
        <end position="107"/>
    </location>
</feature>
<reference evidence="8 9" key="1">
    <citation type="journal article" date="2017" name="Syst. Appl. Microbiol.">
        <title>Lebetimonas natsushimae sp. nov., a novel strictly anaerobic, moderately thermophilic chemoautotroph isolated from a deep-sea hydrothermal vent polychaete nest in the Mid-Okinawa Trough.</title>
        <authorList>
            <person name="Nagata R."/>
            <person name="Takaki Y."/>
            <person name="Tame A."/>
            <person name="Nunoura T."/>
            <person name="Muto H."/>
            <person name="Mino S."/>
            <person name="Sawayama S."/>
            <person name="Takai K."/>
            <person name="Nakagawa S."/>
        </authorList>
    </citation>
    <scope>NUCLEOTIDE SEQUENCE [LARGE SCALE GENOMIC DNA]</scope>
    <source>
        <strain evidence="8 9">HS1857</strain>
    </source>
</reference>
<keyword evidence="5 7" id="KW-0472">Membrane</keyword>